<accession>A0A067MA24</accession>
<feature type="signal peptide" evidence="1">
    <location>
        <begin position="1"/>
        <end position="19"/>
    </location>
</feature>
<evidence type="ECO:0000256" key="1">
    <source>
        <dbReference type="SAM" id="SignalP"/>
    </source>
</evidence>
<dbReference type="InParanoid" id="A0A067MA24"/>
<evidence type="ECO:0000313" key="2">
    <source>
        <dbReference type="EMBL" id="KDQ11555.1"/>
    </source>
</evidence>
<dbReference type="AlphaFoldDB" id="A0A067MA24"/>
<evidence type="ECO:0008006" key="4">
    <source>
        <dbReference type="Google" id="ProtNLM"/>
    </source>
</evidence>
<reference evidence="3" key="1">
    <citation type="journal article" date="2014" name="Proc. Natl. Acad. Sci. U.S.A.">
        <title>Extensive sampling of basidiomycete genomes demonstrates inadequacy of the white-rot/brown-rot paradigm for wood decay fungi.</title>
        <authorList>
            <person name="Riley R."/>
            <person name="Salamov A.A."/>
            <person name="Brown D.W."/>
            <person name="Nagy L.G."/>
            <person name="Floudas D."/>
            <person name="Held B.W."/>
            <person name="Levasseur A."/>
            <person name="Lombard V."/>
            <person name="Morin E."/>
            <person name="Otillar R."/>
            <person name="Lindquist E.A."/>
            <person name="Sun H."/>
            <person name="LaButti K.M."/>
            <person name="Schmutz J."/>
            <person name="Jabbour D."/>
            <person name="Luo H."/>
            <person name="Baker S.E."/>
            <person name="Pisabarro A.G."/>
            <person name="Walton J.D."/>
            <person name="Blanchette R.A."/>
            <person name="Henrissat B."/>
            <person name="Martin F."/>
            <person name="Cullen D."/>
            <person name="Hibbett D.S."/>
            <person name="Grigoriev I.V."/>
        </authorList>
    </citation>
    <scope>NUCLEOTIDE SEQUENCE [LARGE SCALE GENOMIC DNA]</scope>
    <source>
        <strain evidence="3">FD-172 SS1</strain>
    </source>
</reference>
<dbReference type="HOGENOM" id="CLU_114598_0_0_1"/>
<keyword evidence="1" id="KW-0732">Signal</keyword>
<proteinExistence type="predicted"/>
<organism evidence="2 3">
    <name type="scientific">Botryobasidium botryosum (strain FD-172 SS1)</name>
    <dbReference type="NCBI Taxonomy" id="930990"/>
    <lineage>
        <taxon>Eukaryota</taxon>
        <taxon>Fungi</taxon>
        <taxon>Dikarya</taxon>
        <taxon>Basidiomycota</taxon>
        <taxon>Agaricomycotina</taxon>
        <taxon>Agaricomycetes</taxon>
        <taxon>Cantharellales</taxon>
        <taxon>Botryobasidiaceae</taxon>
        <taxon>Botryobasidium</taxon>
    </lineage>
</organism>
<dbReference type="Proteomes" id="UP000027195">
    <property type="component" value="Unassembled WGS sequence"/>
</dbReference>
<dbReference type="EMBL" id="KL198057">
    <property type="protein sequence ID" value="KDQ11555.1"/>
    <property type="molecule type" value="Genomic_DNA"/>
</dbReference>
<evidence type="ECO:0000313" key="3">
    <source>
        <dbReference type="Proteomes" id="UP000027195"/>
    </source>
</evidence>
<protein>
    <recommendedName>
        <fullName evidence="4">Transmembrane protein</fullName>
    </recommendedName>
</protein>
<sequence>MRFGAIFSAALSFGLLVIAAPTAGAGVAVRGVPVDLAVREVVAPVARFEEPRELTQLEAREDFLSTCQGASNIIAQLCADITVKVHAKADVQAVLSLWAKVYAQLQIISNACASIDLSVNPHLCVTLLAHLCVTLCTCIKLCLSVDIYADACAHVCKSCVNICGHILAAVSLHLPLFAAAFLKACSPDVLSLCASVGLNIQAILGIHL</sequence>
<name>A0A067MA24_BOTB1</name>
<keyword evidence="3" id="KW-1185">Reference proteome</keyword>
<gene>
    <name evidence="2" type="ORF">BOTBODRAFT_35221</name>
</gene>
<feature type="chain" id="PRO_5001644512" description="Transmembrane protein" evidence="1">
    <location>
        <begin position="20"/>
        <end position="208"/>
    </location>
</feature>